<feature type="domain" description="Smr" evidence="1">
    <location>
        <begin position="93"/>
        <end position="169"/>
    </location>
</feature>
<dbReference type="PROSITE" id="PS50828">
    <property type="entry name" value="SMR"/>
    <property type="match status" value="1"/>
</dbReference>
<dbReference type="Pfam" id="PF08590">
    <property type="entry name" value="DUF1771"/>
    <property type="match status" value="1"/>
</dbReference>
<evidence type="ECO:0000313" key="2">
    <source>
        <dbReference type="EMBL" id="KAK9824832.1"/>
    </source>
</evidence>
<organism evidence="2 3">
    <name type="scientific">Elliptochloris bilobata</name>
    <dbReference type="NCBI Taxonomy" id="381761"/>
    <lineage>
        <taxon>Eukaryota</taxon>
        <taxon>Viridiplantae</taxon>
        <taxon>Chlorophyta</taxon>
        <taxon>core chlorophytes</taxon>
        <taxon>Trebouxiophyceae</taxon>
        <taxon>Trebouxiophyceae incertae sedis</taxon>
        <taxon>Elliptochloris clade</taxon>
        <taxon>Elliptochloris</taxon>
    </lineage>
</organism>
<dbReference type="SUPFAM" id="SSF160443">
    <property type="entry name" value="SMR domain-like"/>
    <property type="match status" value="1"/>
</dbReference>
<dbReference type="Proteomes" id="UP001445335">
    <property type="component" value="Unassembled WGS sequence"/>
</dbReference>
<accession>A0AAW1QTN5</accession>
<dbReference type="Pfam" id="PF01713">
    <property type="entry name" value="Smr"/>
    <property type="match status" value="1"/>
</dbReference>
<dbReference type="InterPro" id="IPR053020">
    <property type="entry name" value="Smr_domain_protein"/>
</dbReference>
<keyword evidence="3" id="KW-1185">Reference proteome</keyword>
<protein>
    <recommendedName>
        <fullName evidence="1">Smr domain-containing protein</fullName>
    </recommendedName>
</protein>
<evidence type="ECO:0000259" key="1">
    <source>
        <dbReference type="PROSITE" id="PS50828"/>
    </source>
</evidence>
<reference evidence="2 3" key="1">
    <citation type="journal article" date="2024" name="Nat. Commun.">
        <title>Phylogenomics reveals the evolutionary origins of lichenization in chlorophyte algae.</title>
        <authorList>
            <person name="Puginier C."/>
            <person name="Libourel C."/>
            <person name="Otte J."/>
            <person name="Skaloud P."/>
            <person name="Haon M."/>
            <person name="Grisel S."/>
            <person name="Petersen M."/>
            <person name="Berrin J.G."/>
            <person name="Delaux P.M."/>
            <person name="Dal Grande F."/>
            <person name="Keller J."/>
        </authorList>
    </citation>
    <scope>NUCLEOTIDE SEQUENCE [LARGE SCALE GENOMIC DNA]</scope>
    <source>
        <strain evidence="2 3">SAG 245.80</strain>
    </source>
</reference>
<dbReference type="PANTHER" id="PTHR47417:SF1">
    <property type="entry name" value="SMR DOMAIN-CONTAINING PROTEIN YPL199C"/>
    <property type="match status" value="1"/>
</dbReference>
<evidence type="ECO:0000313" key="3">
    <source>
        <dbReference type="Proteomes" id="UP001445335"/>
    </source>
</evidence>
<name>A0AAW1QTN5_9CHLO</name>
<dbReference type="SMART" id="SM00463">
    <property type="entry name" value="SMR"/>
    <property type="match status" value="1"/>
</dbReference>
<gene>
    <name evidence="2" type="ORF">WJX81_003648</name>
</gene>
<dbReference type="AlphaFoldDB" id="A0AAW1QTN5"/>
<dbReference type="InterPro" id="IPR002625">
    <property type="entry name" value="Smr_dom"/>
</dbReference>
<dbReference type="InterPro" id="IPR013899">
    <property type="entry name" value="DUF1771"/>
</dbReference>
<dbReference type="InterPro" id="IPR036063">
    <property type="entry name" value="Smr_dom_sf"/>
</dbReference>
<sequence>MGNRNSLPATPAGVSATDERAYWRAEADRHAKERNSFYQKSQEAYKARRGAEAKQLSNQGKAADRAMMSANQKAAEAAFRGNNCSRVRDSDTVDLHDLYVEEAVSRLQKRLDDGQKEGLEHLVVIVGQGHHSAGGVQRIRPAAEQLLRERGLAFMPGRPNAGCLWVELPAAAPAPRGLFARVKAFLRRLFPAGGCGMFAAGYGG</sequence>
<dbReference type="Gene3D" id="3.30.1370.110">
    <property type="match status" value="1"/>
</dbReference>
<comment type="caution">
    <text evidence="2">The sequence shown here is derived from an EMBL/GenBank/DDBJ whole genome shotgun (WGS) entry which is preliminary data.</text>
</comment>
<proteinExistence type="predicted"/>
<dbReference type="EMBL" id="JALJOU010000079">
    <property type="protein sequence ID" value="KAK9824832.1"/>
    <property type="molecule type" value="Genomic_DNA"/>
</dbReference>
<dbReference type="SMART" id="SM01162">
    <property type="entry name" value="DUF1771"/>
    <property type="match status" value="1"/>
</dbReference>
<dbReference type="PANTHER" id="PTHR47417">
    <property type="entry name" value="SMR DOMAIN-CONTAINING PROTEIN YPL199C"/>
    <property type="match status" value="1"/>
</dbReference>